<evidence type="ECO:0000259" key="3">
    <source>
        <dbReference type="Pfam" id="PF02562"/>
    </source>
</evidence>
<dbReference type="SUPFAM" id="SSF52540">
    <property type="entry name" value="P-loop containing nucleoside triphosphate hydrolases"/>
    <property type="match status" value="1"/>
</dbReference>
<protein>
    <submittedName>
        <fullName evidence="4">AAA family ATPase</fullName>
    </submittedName>
</protein>
<dbReference type="InterPro" id="IPR003714">
    <property type="entry name" value="PhoH"/>
</dbReference>
<evidence type="ECO:0000313" key="5">
    <source>
        <dbReference type="Proteomes" id="UP000618579"/>
    </source>
</evidence>
<keyword evidence="5" id="KW-1185">Reference proteome</keyword>
<sequence length="269" mass="29873">MRRSIVYGNLPCGVVVSESAQDKLTEVVALAHWGISARNAGQTAAIRALTNDKPFLFLTGPAGTGKTLITQAVGLSRVEDHDFRKLVYTRLQTQLGADVGALPGTIDEKTYPFVRPFLDNLDIMTTQKRSLLEQYTKGDEDRRKVFFDPIQTLRGGTFHNAFVIVDETQNLDTHTQLGVGTRLGTGTKFVFCGNFAQIDNDKLRTPKSNGFYRLLKGLYEAGEEAAPYFDHVNLTEVERHPAVALVERILRSNEVAPEFETLEARGNVK</sequence>
<evidence type="ECO:0000256" key="1">
    <source>
        <dbReference type="ARBA" id="ARBA00022741"/>
    </source>
</evidence>
<organism evidence="4 5">
    <name type="scientific">Paenibacillus planticolens</name>
    <dbReference type="NCBI Taxonomy" id="2654976"/>
    <lineage>
        <taxon>Bacteria</taxon>
        <taxon>Bacillati</taxon>
        <taxon>Bacillota</taxon>
        <taxon>Bacilli</taxon>
        <taxon>Bacillales</taxon>
        <taxon>Paenibacillaceae</taxon>
        <taxon>Paenibacillus</taxon>
    </lineage>
</organism>
<dbReference type="InterPro" id="IPR027417">
    <property type="entry name" value="P-loop_NTPase"/>
</dbReference>
<dbReference type="EMBL" id="WHNZ01000004">
    <property type="protein sequence ID" value="NOU98456.1"/>
    <property type="molecule type" value="Genomic_DNA"/>
</dbReference>
<dbReference type="Proteomes" id="UP000618579">
    <property type="component" value="Unassembled WGS sequence"/>
</dbReference>
<dbReference type="InterPro" id="IPR051451">
    <property type="entry name" value="PhoH2-like"/>
</dbReference>
<comment type="caution">
    <text evidence="4">The sequence shown here is derived from an EMBL/GenBank/DDBJ whole genome shotgun (WGS) entry which is preliminary data.</text>
</comment>
<dbReference type="Gene3D" id="3.40.50.300">
    <property type="entry name" value="P-loop containing nucleotide triphosphate hydrolases"/>
    <property type="match status" value="1"/>
</dbReference>
<accession>A0ABX1ZED8</accession>
<evidence type="ECO:0000256" key="2">
    <source>
        <dbReference type="ARBA" id="ARBA00022840"/>
    </source>
</evidence>
<dbReference type="Pfam" id="PF02562">
    <property type="entry name" value="PhoH"/>
    <property type="match status" value="1"/>
</dbReference>
<gene>
    <name evidence="4" type="ORF">GC097_00245</name>
</gene>
<keyword evidence="1" id="KW-0547">Nucleotide-binding</keyword>
<keyword evidence="2" id="KW-0067">ATP-binding</keyword>
<evidence type="ECO:0000313" key="4">
    <source>
        <dbReference type="EMBL" id="NOU98456.1"/>
    </source>
</evidence>
<dbReference type="PANTHER" id="PTHR30473:SF2">
    <property type="entry name" value="PIN DOMAIN-CONTAINING PROTEIN"/>
    <property type="match status" value="1"/>
</dbReference>
<proteinExistence type="predicted"/>
<reference evidence="4 5" key="1">
    <citation type="submission" date="2019-10" db="EMBL/GenBank/DDBJ databases">
        <title>Description of Paenibacillus pedi sp. nov.</title>
        <authorList>
            <person name="Carlier A."/>
            <person name="Qi S."/>
        </authorList>
    </citation>
    <scope>NUCLEOTIDE SEQUENCE [LARGE SCALE GENOMIC DNA]</scope>
    <source>
        <strain evidence="4 5">LMG 31457</strain>
    </source>
</reference>
<dbReference type="PANTHER" id="PTHR30473">
    <property type="entry name" value="PROTEIN PHOH"/>
    <property type="match status" value="1"/>
</dbReference>
<name>A0ABX1ZED8_9BACL</name>
<feature type="domain" description="PhoH-like protein" evidence="3">
    <location>
        <begin position="35"/>
        <end position="249"/>
    </location>
</feature>